<organism evidence="1 3">
    <name type="scientific">Didymodactylos carnosus</name>
    <dbReference type="NCBI Taxonomy" id="1234261"/>
    <lineage>
        <taxon>Eukaryota</taxon>
        <taxon>Metazoa</taxon>
        <taxon>Spiralia</taxon>
        <taxon>Gnathifera</taxon>
        <taxon>Rotifera</taxon>
        <taxon>Eurotatoria</taxon>
        <taxon>Bdelloidea</taxon>
        <taxon>Philodinida</taxon>
        <taxon>Philodinidae</taxon>
        <taxon>Didymodactylos</taxon>
    </lineage>
</organism>
<dbReference type="Proteomes" id="UP000663829">
    <property type="component" value="Unassembled WGS sequence"/>
</dbReference>
<dbReference type="EMBL" id="CAJNOQ010001788">
    <property type="protein sequence ID" value="CAF0919077.1"/>
    <property type="molecule type" value="Genomic_DNA"/>
</dbReference>
<dbReference type="OrthoDB" id="9982946at2759"/>
<proteinExistence type="predicted"/>
<dbReference type="Proteomes" id="UP000681722">
    <property type="component" value="Unassembled WGS sequence"/>
</dbReference>
<comment type="caution">
    <text evidence="1">The sequence shown here is derived from an EMBL/GenBank/DDBJ whole genome shotgun (WGS) entry which is preliminary data.</text>
</comment>
<evidence type="ECO:0000313" key="3">
    <source>
        <dbReference type="Proteomes" id="UP000663829"/>
    </source>
</evidence>
<accession>A0A814ASA3</accession>
<protein>
    <submittedName>
        <fullName evidence="1">Uncharacterized protein</fullName>
    </submittedName>
</protein>
<keyword evidence="3" id="KW-1185">Reference proteome</keyword>
<evidence type="ECO:0000313" key="2">
    <source>
        <dbReference type="EMBL" id="CAF3698735.1"/>
    </source>
</evidence>
<evidence type="ECO:0000313" key="1">
    <source>
        <dbReference type="EMBL" id="CAF0919077.1"/>
    </source>
</evidence>
<dbReference type="AlphaFoldDB" id="A0A814ASA3"/>
<name>A0A814ASA3_9BILA</name>
<reference evidence="1" key="1">
    <citation type="submission" date="2021-02" db="EMBL/GenBank/DDBJ databases">
        <authorList>
            <person name="Nowell W R."/>
        </authorList>
    </citation>
    <scope>NUCLEOTIDE SEQUENCE</scope>
</reference>
<sequence>MYCDRGAHIEKLIRLTVNNALRRDVIERDTLDIGEDSAEQLRIRNLDFSIALEKVQSKPLDFYKGETNDM</sequence>
<dbReference type="EMBL" id="CAJOBC010001788">
    <property type="protein sequence ID" value="CAF3698735.1"/>
    <property type="molecule type" value="Genomic_DNA"/>
</dbReference>
<gene>
    <name evidence="1" type="ORF">GPM918_LOCUS9553</name>
    <name evidence="2" type="ORF">SRO942_LOCUS9554</name>
</gene>